<evidence type="ECO:0000256" key="5">
    <source>
        <dbReference type="SAM" id="MobiDB-lite"/>
    </source>
</evidence>
<comment type="caution">
    <text evidence="7">The sequence shown here is derived from an EMBL/GenBank/DDBJ whole genome shotgun (WGS) entry which is preliminary data.</text>
</comment>
<evidence type="ECO:0000256" key="1">
    <source>
        <dbReference type="ARBA" id="ARBA00004141"/>
    </source>
</evidence>
<feature type="transmembrane region" description="Helical" evidence="6">
    <location>
        <begin position="52"/>
        <end position="74"/>
    </location>
</feature>
<keyword evidence="3 6" id="KW-1133">Transmembrane helix</keyword>
<dbReference type="InterPro" id="IPR004776">
    <property type="entry name" value="Mem_transp_PIN-like"/>
</dbReference>
<evidence type="ECO:0000313" key="7">
    <source>
        <dbReference type="EMBL" id="PVV02775.1"/>
    </source>
</evidence>
<keyword evidence="2 6" id="KW-0812">Transmembrane</keyword>
<evidence type="ECO:0000256" key="3">
    <source>
        <dbReference type="ARBA" id="ARBA00022989"/>
    </source>
</evidence>
<dbReference type="Pfam" id="PF03547">
    <property type="entry name" value="Mem_trans"/>
    <property type="match status" value="1"/>
</dbReference>
<name>A0A2T9ZDW8_9FUNG</name>
<dbReference type="EMBL" id="MBFS01000337">
    <property type="protein sequence ID" value="PVV02775.1"/>
    <property type="molecule type" value="Genomic_DNA"/>
</dbReference>
<evidence type="ECO:0000313" key="8">
    <source>
        <dbReference type="Proteomes" id="UP000245609"/>
    </source>
</evidence>
<feature type="transmembrane region" description="Helical" evidence="6">
    <location>
        <begin position="100"/>
        <end position="121"/>
    </location>
</feature>
<dbReference type="STRING" id="133381.A0A2T9ZDW8"/>
<keyword evidence="8" id="KW-1185">Reference proteome</keyword>
<feature type="transmembrane region" description="Helical" evidence="6">
    <location>
        <begin position="19"/>
        <end position="40"/>
    </location>
</feature>
<dbReference type="GO" id="GO:0005783">
    <property type="term" value="C:endoplasmic reticulum"/>
    <property type="evidence" value="ECO:0007669"/>
    <property type="project" value="TreeGrafter"/>
</dbReference>
<dbReference type="AlphaFoldDB" id="A0A2T9ZDW8"/>
<dbReference type="GO" id="GO:0055085">
    <property type="term" value="P:transmembrane transport"/>
    <property type="evidence" value="ECO:0007669"/>
    <property type="project" value="InterPro"/>
</dbReference>
<proteinExistence type="predicted"/>
<dbReference type="GO" id="GO:0016020">
    <property type="term" value="C:membrane"/>
    <property type="evidence" value="ECO:0007669"/>
    <property type="project" value="UniProtKB-SubCell"/>
</dbReference>
<accession>A0A2T9ZDW8</accession>
<sequence>MIYSKIVQSLDGHTLLQLWTAPVIYIIFGILSCIWVLVSSKVLGISKSYQRLLVIAVFFSNINSLPLSLVQSILSSPTSSFMFKDPNDTLTNMVARGTSYIIIFVTLNNLFQWSLGVLILGTSSKPAKPKLSNSDSNTSCSETDNLLFEDLSNLNKNFIGHVDPDQPNLDPLCPANFLNHVPAGHLSINNTSNDVSVNRNTYSGNEENNLSGADHQRRLQSETSVCEKYEIQERDISYSLQRNQEIPEKLPQNIFNKDIPNEPDSANLKNKENRALAFFKSSLISVFHVLRDMFTPPVFAVLVGVITVCIPPVKDGFLNRNNPLNIIFSAVSQCGDAFLPIVLITLGGQLGLTSESSSSKGNLSLSAVLKNTKTFLLNPCATFKKILPCCGPPDLSIDINNLFNTNYGTDGTNKKGISTSGTPTETEYPCSSGLTPTGYGNPNPNQKTKAPYHSLDIDSTSNNTHTHNTQYNSPQVDIQHTTFPLPNHESLQPESCQTQYPHTVTRQDSLPNQTTHSKKICALFKHQTSADLGTEKKLIPLPAKDCNHSENHQSESSSRSVSKKDSTHSCQQNSNTLQITSNDKYSSSVHSLYDPNNPDYLTKREERLGIIVVLTGRYLFVPFGSLGVLLLFKDFARSVMRLLADDPVYYFTLLLICSAPPAINLITLVQSAGKYEHQTGRILMYSYVIGMLTISAEVAFFMWFIDRVY</sequence>
<feature type="transmembrane region" description="Helical" evidence="6">
    <location>
        <begin position="648"/>
        <end position="670"/>
    </location>
</feature>
<feature type="region of interest" description="Disordered" evidence="5">
    <location>
        <begin position="542"/>
        <end position="577"/>
    </location>
</feature>
<keyword evidence="4 6" id="KW-0472">Membrane</keyword>
<dbReference type="PANTHER" id="PTHR31794">
    <property type="entry name" value="AUXIN EFFLUX TRANSPORTER FAMILY PROTEIN (EUROFUNG)"/>
    <property type="match status" value="1"/>
</dbReference>
<feature type="compositionally biased region" description="Polar residues" evidence="5">
    <location>
        <begin position="432"/>
        <end position="448"/>
    </location>
</feature>
<protein>
    <recommendedName>
        <fullName evidence="9">Transporter</fullName>
    </recommendedName>
</protein>
<dbReference type="Proteomes" id="UP000245609">
    <property type="component" value="Unassembled WGS sequence"/>
</dbReference>
<evidence type="ECO:0000256" key="4">
    <source>
        <dbReference type="ARBA" id="ARBA00023136"/>
    </source>
</evidence>
<comment type="subcellular location">
    <subcellularLocation>
        <location evidence="1">Membrane</location>
        <topology evidence="1">Multi-pass membrane protein</topology>
    </subcellularLocation>
</comment>
<dbReference type="OrthoDB" id="191139at2759"/>
<feature type="compositionally biased region" description="Polar residues" evidence="5">
    <location>
        <begin position="414"/>
        <end position="425"/>
    </location>
</feature>
<dbReference type="PROSITE" id="PS51257">
    <property type="entry name" value="PROKAR_LIPOPROTEIN"/>
    <property type="match status" value="1"/>
</dbReference>
<feature type="transmembrane region" description="Helical" evidence="6">
    <location>
        <begin position="682"/>
        <end position="705"/>
    </location>
</feature>
<feature type="transmembrane region" description="Helical" evidence="6">
    <location>
        <begin position="608"/>
        <end position="632"/>
    </location>
</feature>
<feature type="region of interest" description="Disordered" evidence="5">
    <location>
        <begin position="414"/>
        <end position="464"/>
    </location>
</feature>
<evidence type="ECO:0000256" key="6">
    <source>
        <dbReference type="SAM" id="Phobius"/>
    </source>
</evidence>
<evidence type="ECO:0008006" key="9">
    <source>
        <dbReference type="Google" id="ProtNLM"/>
    </source>
</evidence>
<reference evidence="7 8" key="1">
    <citation type="journal article" date="2018" name="MBio">
        <title>Comparative Genomics Reveals the Core Gene Toolbox for the Fungus-Insect Symbiosis.</title>
        <authorList>
            <person name="Wang Y."/>
            <person name="Stata M."/>
            <person name="Wang W."/>
            <person name="Stajich J.E."/>
            <person name="White M.M."/>
            <person name="Moncalvo J.M."/>
        </authorList>
    </citation>
    <scope>NUCLEOTIDE SEQUENCE [LARGE SCALE GENOMIC DNA]</scope>
    <source>
        <strain evidence="7 8">SC-DP-2</strain>
    </source>
</reference>
<organism evidence="7 8">
    <name type="scientific">Smittium megazygosporum</name>
    <dbReference type="NCBI Taxonomy" id="133381"/>
    <lineage>
        <taxon>Eukaryota</taxon>
        <taxon>Fungi</taxon>
        <taxon>Fungi incertae sedis</taxon>
        <taxon>Zoopagomycota</taxon>
        <taxon>Kickxellomycotina</taxon>
        <taxon>Harpellomycetes</taxon>
        <taxon>Harpellales</taxon>
        <taxon>Legeriomycetaceae</taxon>
        <taxon>Smittium</taxon>
    </lineage>
</organism>
<evidence type="ECO:0000256" key="2">
    <source>
        <dbReference type="ARBA" id="ARBA00022692"/>
    </source>
</evidence>
<dbReference type="PANTHER" id="PTHR31794:SF4">
    <property type="entry name" value="AUXIN EFFLUX TRANSPORTER FAMILY PROTEIN (EUROFUNG)"/>
    <property type="match status" value="1"/>
</dbReference>
<gene>
    <name evidence="7" type="ORF">BB560_002764</name>
</gene>